<sequence length="514" mass="55921">MSPAVKNSDAETVDVAIVGGGPTGLATGLLLQRLGVSVSIIDGKPASLDLGRADALNARTQQYLELANLLDDLTAVGLECNTSSTFGAGAFKSRQNEWWVGLQHCLHKNFLMIGQPVVEKMLSDRLGPVVHYGEKVVAITEDEASAEVVTDLGRVVTAKYVLGADGARSFSRSAIGATFTGTKPEMLWAVLDVFIETDFPRCAEIITFELDGQSRVSWIPRERGLCRFYVLLDGEVTLERSQESIKQHMVPHRVEFTKVEWYSTFDVKERIANTFISKDGAGRVFLGGDAAHVHSVNGGQGLNTGIADAFSVAWRLAMVLTNPRLQPGAAQKILHSYDDERRSTAQGVIDVAAALVRDTVREAKTYVGTIERNAGYITGMGVAYDECQSPIVTESSVGIWKAGYRCPDVVVTPIAGSESRWLYQEASYGKFVVLQIGEQQLSGLGFGQDVTIYKITGTAAEDSHEDANVKSFLADWITPEDSAIVVVRPDFYIGHVGRDVEATRQYLGSLFKNE</sequence>
<dbReference type="Proteomes" id="UP000039046">
    <property type="component" value="Unassembled WGS sequence"/>
</dbReference>
<dbReference type="Pfam" id="PF01494">
    <property type="entry name" value="FAD_binding_3"/>
    <property type="match status" value="1"/>
</dbReference>
<proteinExistence type="predicted"/>
<dbReference type="STRING" id="1531966.A0A0A1T6I1"/>
<dbReference type="OrthoDB" id="1716816at2759"/>
<dbReference type="PANTHER" id="PTHR43004">
    <property type="entry name" value="TRK SYSTEM POTASSIUM UPTAKE PROTEIN"/>
    <property type="match status" value="1"/>
</dbReference>
<organism evidence="6 7">
    <name type="scientific">[Torrubiella] hemipterigena</name>
    <dbReference type="NCBI Taxonomy" id="1531966"/>
    <lineage>
        <taxon>Eukaryota</taxon>
        <taxon>Fungi</taxon>
        <taxon>Dikarya</taxon>
        <taxon>Ascomycota</taxon>
        <taxon>Pezizomycotina</taxon>
        <taxon>Sordariomycetes</taxon>
        <taxon>Hypocreomycetidae</taxon>
        <taxon>Hypocreales</taxon>
        <taxon>Clavicipitaceae</taxon>
        <taxon>Clavicipitaceae incertae sedis</taxon>
        <taxon>'Torrubiella' clade</taxon>
    </lineage>
</organism>
<dbReference type="SUPFAM" id="SSF51905">
    <property type="entry name" value="FAD/NAD(P)-binding domain"/>
    <property type="match status" value="1"/>
</dbReference>
<dbReference type="InterPro" id="IPR050641">
    <property type="entry name" value="RIFMO-like"/>
</dbReference>
<evidence type="ECO:0000256" key="3">
    <source>
        <dbReference type="ARBA" id="ARBA00022827"/>
    </source>
</evidence>
<dbReference type="Gene3D" id="3.50.50.60">
    <property type="entry name" value="FAD/NAD(P)-binding domain"/>
    <property type="match status" value="1"/>
</dbReference>
<keyword evidence="4" id="KW-0560">Oxidoreductase</keyword>
<evidence type="ECO:0000256" key="2">
    <source>
        <dbReference type="ARBA" id="ARBA00022630"/>
    </source>
</evidence>
<dbReference type="InterPro" id="IPR002938">
    <property type="entry name" value="FAD-bd"/>
</dbReference>
<evidence type="ECO:0000256" key="1">
    <source>
        <dbReference type="ARBA" id="ARBA00001974"/>
    </source>
</evidence>
<evidence type="ECO:0000259" key="5">
    <source>
        <dbReference type="Pfam" id="PF01494"/>
    </source>
</evidence>
<keyword evidence="7" id="KW-1185">Reference proteome</keyword>
<gene>
    <name evidence="6" type="ORF">VHEMI08330</name>
</gene>
<dbReference type="PRINTS" id="PR00420">
    <property type="entry name" value="RNGMNOXGNASE"/>
</dbReference>
<dbReference type="AlphaFoldDB" id="A0A0A1T6I1"/>
<name>A0A0A1T6I1_9HYPO</name>
<keyword evidence="2" id="KW-0285">Flavoprotein</keyword>
<dbReference type="PANTHER" id="PTHR43004:SF19">
    <property type="entry name" value="BINDING MONOOXYGENASE, PUTATIVE (JCVI)-RELATED"/>
    <property type="match status" value="1"/>
</dbReference>
<dbReference type="GO" id="GO:0016709">
    <property type="term" value="F:oxidoreductase activity, acting on paired donors, with incorporation or reduction of molecular oxygen, NAD(P)H as one donor, and incorporation of one atom of oxygen"/>
    <property type="evidence" value="ECO:0007669"/>
    <property type="project" value="UniProtKB-ARBA"/>
</dbReference>
<dbReference type="EMBL" id="CDHN01000005">
    <property type="protein sequence ID" value="CEJ92696.1"/>
    <property type="molecule type" value="Genomic_DNA"/>
</dbReference>
<protein>
    <recommendedName>
        <fullName evidence="5">FAD-binding domain-containing protein</fullName>
    </recommendedName>
</protein>
<dbReference type="SUPFAM" id="SSF54373">
    <property type="entry name" value="FAD-linked reductases, C-terminal domain"/>
    <property type="match status" value="1"/>
</dbReference>
<keyword evidence="3" id="KW-0274">FAD</keyword>
<evidence type="ECO:0000313" key="7">
    <source>
        <dbReference type="Proteomes" id="UP000039046"/>
    </source>
</evidence>
<accession>A0A0A1T6I1</accession>
<evidence type="ECO:0000256" key="4">
    <source>
        <dbReference type="ARBA" id="ARBA00023002"/>
    </source>
</evidence>
<feature type="domain" description="FAD-binding" evidence="5">
    <location>
        <begin position="13"/>
        <end position="350"/>
    </location>
</feature>
<dbReference type="InterPro" id="IPR036188">
    <property type="entry name" value="FAD/NAD-bd_sf"/>
</dbReference>
<dbReference type="Gene3D" id="3.30.9.10">
    <property type="entry name" value="D-Amino Acid Oxidase, subunit A, domain 2"/>
    <property type="match status" value="1"/>
</dbReference>
<dbReference type="GO" id="GO:0071949">
    <property type="term" value="F:FAD binding"/>
    <property type="evidence" value="ECO:0007669"/>
    <property type="project" value="InterPro"/>
</dbReference>
<evidence type="ECO:0000313" key="6">
    <source>
        <dbReference type="EMBL" id="CEJ92696.1"/>
    </source>
</evidence>
<dbReference type="HOGENOM" id="CLU_009665_20_4_1"/>
<comment type="cofactor">
    <cofactor evidence="1">
        <name>FAD</name>
        <dbReference type="ChEBI" id="CHEBI:57692"/>
    </cofactor>
</comment>
<reference evidence="6 7" key="1">
    <citation type="journal article" date="2015" name="Genome Announc.">
        <title>Draft Genome Sequence and Gene Annotation of the Entomopathogenic Fungus Verticillium hemipterigenum.</title>
        <authorList>
            <person name="Horn F."/>
            <person name="Habel A."/>
            <person name="Scharf D.H."/>
            <person name="Dworschak J."/>
            <person name="Brakhage A.A."/>
            <person name="Guthke R."/>
            <person name="Hertweck C."/>
            <person name="Linde J."/>
        </authorList>
    </citation>
    <scope>NUCLEOTIDE SEQUENCE [LARGE SCALE GENOMIC DNA]</scope>
</reference>